<keyword evidence="1" id="KW-1133">Transmembrane helix</keyword>
<keyword evidence="1" id="KW-0812">Transmembrane</keyword>
<evidence type="ECO:0000256" key="1">
    <source>
        <dbReference type="SAM" id="Phobius"/>
    </source>
</evidence>
<reference evidence="3 4" key="1">
    <citation type="submission" date="2014-01" db="EMBL/GenBank/DDBJ databases">
        <title>Actinotalea ferrariae CF5-4.</title>
        <authorList>
            <person name="Chen F."/>
            <person name="Li Y."/>
            <person name="Wang G."/>
        </authorList>
    </citation>
    <scope>NUCLEOTIDE SEQUENCE [LARGE SCALE GENOMIC DNA]</scope>
    <source>
        <strain evidence="3 4">CF5-4</strain>
    </source>
</reference>
<proteinExistence type="predicted"/>
<feature type="transmembrane region" description="Helical" evidence="1">
    <location>
        <begin position="51"/>
        <end position="73"/>
    </location>
</feature>
<feature type="domain" description="EccD-like transmembrane" evidence="2">
    <location>
        <begin position="4"/>
        <end position="264"/>
    </location>
</feature>
<protein>
    <submittedName>
        <fullName evidence="3">Secretion protein snm4</fullName>
    </submittedName>
</protein>
<dbReference type="Pfam" id="PF19053">
    <property type="entry name" value="EccD"/>
    <property type="match status" value="1"/>
</dbReference>
<feature type="transmembrane region" description="Helical" evidence="1">
    <location>
        <begin position="79"/>
        <end position="102"/>
    </location>
</feature>
<accession>A0A021VP10</accession>
<dbReference type="AlphaFoldDB" id="A0A021VP10"/>
<feature type="transmembrane region" description="Helical" evidence="1">
    <location>
        <begin position="128"/>
        <end position="150"/>
    </location>
</feature>
<gene>
    <name evidence="3" type="ORF">N866_16050</name>
</gene>
<sequence length="268" mass="26561">TTTALGLAVPLGLAAVATGLLDLPDAAWAVALQAWVTLGLAVGVGRSDRGALAGATVGVLLSGAHLTLGAVLPSVQVDAVVAVAAVVVVGLLPGYALAAAGLTRLDDAVMDGGRTPPRERVRRTLDEAYRALTWSALAVAVALAPAAGALLRHGDGGALALGVVVLLVAALRTRGLPLRAQAGAVWAAVVVAAAVLLLGRLEDAPALVAVVAAVGGLTAAVTAGLTPSGQQRARLRRLGDRVELLAVLAVVPLLLGVFGVYGSLLEVF</sequence>
<feature type="transmembrane region" description="Helical" evidence="1">
    <location>
        <begin position="27"/>
        <end position="44"/>
    </location>
</feature>
<feature type="non-terminal residue" evidence="3">
    <location>
        <position position="1"/>
    </location>
</feature>
<organism evidence="3 4">
    <name type="scientific">Actinotalea ferrariae CF5-4</name>
    <dbReference type="NCBI Taxonomy" id="948458"/>
    <lineage>
        <taxon>Bacteria</taxon>
        <taxon>Bacillati</taxon>
        <taxon>Actinomycetota</taxon>
        <taxon>Actinomycetes</taxon>
        <taxon>Micrococcales</taxon>
        <taxon>Cellulomonadaceae</taxon>
        <taxon>Actinotalea</taxon>
    </lineage>
</organism>
<keyword evidence="4" id="KW-1185">Reference proteome</keyword>
<dbReference type="EMBL" id="AXCW01000505">
    <property type="protein sequence ID" value="EYR61810.1"/>
    <property type="molecule type" value="Genomic_DNA"/>
</dbReference>
<feature type="transmembrane region" description="Helical" evidence="1">
    <location>
        <begin position="156"/>
        <end position="173"/>
    </location>
</feature>
<evidence type="ECO:0000259" key="2">
    <source>
        <dbReference type="Pfam" id="PF19053"/>
    </source>
</evidence>
<name>A0A021VP10_9CELL</name>
<feature type="transmembrane region" description="Helical" evidence="1">
    <location>
        <begin position="180"/>
        <end position="198"/>
    </location>
</feature>
<feature type="transmembrane region" description="Helical" evidence="1">
    <location>
        <begin position="244"/>
        <end position="264"/>
    </location>
</feature>
<evidence type="ECO:0000313" key="3">
    <source>
        <dbReference type="EMBL" id="EYR61810.1"/>
    </source>
</evidence>
<dbReference type="Proteomes" id="UP000019753">
    <property type="component" value="Unassembled WGS sequence"/>
</dbReference>
<evidence type="ECO:0000313" key="4">
    <source>
        <dbReference type="Proteomes" id="UP000019753"/>
    </source>
</evidence>
<dbReference type="InterPro" id="IPR044049">
    <property type="entry name" value="EccD_transm"/>
</dbReference>
<dbReference type="RefSeq" id="WP_216699504.1">
    <property type="nucleotide sequence ID" value="NZ_AXCW01000505.1"/>
</dbReference>
<keyword evidence="1" id="KW-0472">Membrane</keyword>
<feature type="transmembrane region" description="Helical" evidence="1">
    <location>
        <begin position="204"/>
        <end position="223"/>
    </location>
</feature>
<comment type="caution">
    <text evidence="3">The sequence shown here is derived from an EMBL/GenBank/DDBJ whole genome shotgun (WGS) entry which is preliminary data.</text>
</comment>